<comment type="caution">
    <text evidence="10">The sequence shown here is derived from an EMBL/GenBank/DDBJ whole genome shotgun (WGS) entry which is preliminary data.</text>
</comment>
<dbReference type="STRING" id="1423790.BN53_06865"/>
<keyword evidence="11" id="KW-1185">Reference proteome</keyword>
<dbReference type="UniPathway" id="UPA00241">
    <property type="reaction ID" value="UER00356"/>
</dbReference>
<dbReference type="GO" id="GO:0005737">
    <property type="term" value="C:cytoplasm"/>
    <property type="evidence" value="ECO:0007669"/>
    <property type="project" value="UniProtKB-SubCell"/>
</dbReference>
<evidence type="ECO:0000256" key="7">
    <source>
        <dbReference type="ARBA" id="ARBA00022993"/>
    </source>
</evidence>
<dbReference type="EC" id="2.7.1.24" evidence="8 9"/>
<evidence type="ECO:0000313" key="11">
    <source>
        <dbReference type="Proteomes" id="UP000009311"/>
    </source>
</evidence>
<dbReference type="RefSeq" id="WP_009560368.1">
    <property type="nucleotide sequence ID" value="NZ_AYZN01000001.1"/>
</dbReference>
<dbReference type="PANTHER" id="PTHR10695">
    <property type="entry name" value="DEPHOSPHO-COA KINASE-RELATED"/>
    <property type="match status" value="1"/>
</dbReference>
<organism evidence="10 11">
    <name type="scientific">Lactobacillus pasteurii DSM 23907 = CRBIP 24.76</name>
    <dbReference type="NCBI Taxonomy" id="1423790"/>
    <lineage>
        <taxon>Bacteria</taxon>
        <taxon>Bacillati</taxon>
        <taxon>Bacillota</taxon>
        <taxon>Bacilli</taxon>
        <taxon>Lactobacillales</taxon>
        <taxon>Lactobacillaceae</taxon>
        <taxon>Lactobacillus</taxon>
    </lineage>
</organism>
<evidence type="ECO:0000256" key="2">
    <source>
        <dbReference type="ARBA" id="ARBA00022490"/>
    </source>
</evidence>
<evidence type="ECO:0000256" key="1">
    <source>
        <dbReference type="ARBA" id="ARBA00009018"/>
    </source>
</evidence>
<evidence type="ECO:0000256" key="6">
    <source>
        <dbReference type="ARBA" id="ARBA00022840"/>
    </source>
</evidence>
<dbReference type="Proteomes" id="UP000009311">
    <property type="component" value="Unassembled WGS sequence"/>
</dbReference>
<dbReference type="PROSITE" id="PS51219">
    <property type="entry name" value="DPCK"/>
    <property type="match status" value="1"/>
</dbReference>
<comment type="subcellular location">
    <subcellularLocation>
        <location evidence="8">Cytoplasm</location>
    </subcellularLocation>
</comment>
<sequence>MTIVLGLTGGIATGKSTADEFFRKQNIPIIDADQISREILNIGKPAWEQVKQQFGLEFFNADQTVNRRKLGQYVFSHKSELEKLNQITHPLIHEEIVEQIQSAKQKNLPLIILDAPVLFETGGEKDCDQVLVIALPEQEQLKRLMKRNNYDEKEAMDRIRSQMPLAQKIAKANYVVENTGTIIELEDKLAEVLRKIED</sequence>
<comment type="function">
    <text evidence="8">Catalyzes the phosphorylation of the 3'-hydroxyl group of dephosphocoenzyme A to form coenzyme A.</text>
</comment>
<comment type="pathway">
    <text evidence="8">Cofactor biosynthesis; coenzyme A biosynthesis; CoA from (R)-pantothenate: step 5/5.</text>
</comment>
<dbReference type="InterPro" id="IPR027417">
    <property type="entry name" value="P-loop_NTPase"/>
</dbReference>
<dbReference type="eggNOG" id="COG0237">
    <property type="taxonomic scope" value="Bacteria"/>
</dbReference>
<dbReference type="AlphaFoldDB" id="I7LEI4"/>
<keyword evidence="4 8" id="KW-0547">Nucleotide-binding</keyword>
<accession>I7LEI4</accession>
<gene>
    <name evidence="8" type="primary">coaE</name>
    <name evidence="10" type="ORF">BN53_06865</name>
</gene>
<dbReference type="InterPro" id="IPR001977">
    <property type="entry name" value="Depp_CoAkinase"/>
</dbReference>
<comment type="similarity">
    <text evidence="1 8">Belongs to the CoaE family.</text>
</comment>
<dbReference type="GO" id="GO:0015937">
    <property type="term" value="P:coenzyme A biosynthetic process"/>
    <property type="evidence" value="ECO:0007669"/>
    <property type="project" value="UniProtKB-UniRule"/>
</dbReference>
<keyword evidence="7 8" id="KW-0173">Coenzyme A biosynthesis</keyword>
<dbReference type="PANTHER" id="PTHR10695:SF46">
    <property type="entry name" value="BIFUNCTIONAL COENZYME A SYNTHASE-RELATED"/>
    <property type="match status" value="1"/>
</dbReference>
<dbReference type="NCBIfam" id="TIGR00152">
    <property type="entry name" value="dephospho-CoA kinase"/>
    <property type="match status" value="1"/>
</dbReference>
<dbReference type="EMBL" id="CAKD01000023">
    <property type="protein sequence ID" value="CCI85803.1"/>
    <property type="molecule type" value="Genomic_DNA"/>
</dbReference>
<evidence type="ECO:0000256" key="9">
    <source>
        <dbReference type="NCBIfam" id="TIGR00152"/>
    </source>
</evidence>
<proteinExistence type="inferred from homology"/>
<dbReference type="HAMAP" id="MF_00376">
    <property type="entry name" value="Dephospho_CoA_kinase"/>
    <property type="match status" value="1"/>
</dbReference>
<dbReference type="PATRIC" id="fig|1423790.3.peg.33"/>
<dbReference type="CDD" id="cd02022">
    <property type="entry name" value="DPCK"/>
    <property type="match status" value="1"/>
</dbReference>
<dbReference type="Pfam" id="PF01121">
    <property type="entry name" value="CoaE"/>
    <property type="match status" value="1"/>
</dbReference>
<feature type="binding site" evidence="8">
    <location>
        <begin position="12"/>
        <end position="17"/>
    </location>
    <ligand>
        <name>ATP</name>
        <dbReference type="ChEBI" id="CHEBI:30616"/>
    </ligand>
</feature>
<comment type="catalytic activity">
    <reaction evidence="8">
        <text>3'-dephospho-CoA + ATP = ADP + CoA + H(+)</text>
        <dbReference type="Rhea" id="RHEA:18245"/>
        <dbReference type="ChEBI" id="CHEBI:15378"/>
        <dbReference type="ChEBI" id="CHEBI:30616"/>
        <dbReference type="ChEBI" id="CHEBI:57287"/>
        <dbReference type="ChEBI" id="CHEBI:57328"/>
        <dbReference type="ChEBI" id="CHEBI:456216"/>
        <dbReference type="EC" id="2.7.1.24"/>
    </reaction>
</comment>
<dbReference type="Gene3D" id="3.40.50.300">
    <property type="entry name" value="P-loop containing nucleotide triphosphate hydrolases"/>
    <property type="match status" value="1"/>
</dbReference>
<dbReference type="SUPFAM" id="SSF52540">
    <property type="entry name" value="P-loop containing nucleoside triphosphate hydrolases"/>
    <property type="match status" value="1"/>
</dbReference>
<evidence type="ECO:0000256" key="3">
    <source>
        <dbReference type="ARBA" id="ARBA00022679"/>
    </source>
</evidence>
<evidence type="ECO:0000256" key="5">
    <source>
        <dbReference type="ARBA" id="ARBA00022777"/>
    </source>
</evidence>
<keyword evidence="2 8" id="KW-0963">Cytoplasm</keyword>
<keyword evidence="5 8" id="KW-0418">Kinase</keyword>
<dbReference type="GO" id="GO:0005524">
    <property type="term" value="F:ATP binding"/>
    <property type="evidence" value="ECO:0007669"/>
    <property type="project" value="UniProtKB-UniRule"/>
</dbReference>
<reference evidence="10 11" key="1">
    <citation type="submission" date="2012-06" db="EMBL/GenBank/DDBJ databases">
        <title>Draft Genome Sequence of Lactobacillus pasteurii CRBIP 24.76T.</title>
        <authorList>
            <person name="Cousin S."/>
            <person name="Bouchier C."/>
            <person name="Loux V."/>
            <person name="Ma L."/>
            <person name="Creno S."/>
            <person name="Bizet C."/>
            <person name="Clermont D."/>
        </authorList>
    </citation>
    <scope>NUCLEOTIDE SEQUENCE [LARGE SCALE GENOMIC DNA]</scope>
    <source>
        <strain evidence="11">CRBIP 24.76T</strain>
    </source>
</reference>
<name>I7LEI4_9LACO</name>
<evidence type="ECO:0000256" key="8">
    <source>
        <dbReference type="HAMAP-Rule" id="MF_00376"/>
    </source>
</evidence>
<evidence type="ECO:0000256" key="4">
    <source>
        <dbReference type="ARBA" id="ARBA00022741"/>
    </source>
</evidence>
<protein>
    <recommendedName>
        <fullName evidence="8 9">Dephospho-CoA kinase</fullName>
        <ecNumber evidence="8 9">2.7.1.24</ecNumber>
    </recommendedName>
    <alternativeName>
        <fullName evidence="8">Dephosphocoenzyme A kinase</fullName>
    </alternativeName>
</protein>
<evidence type="ECO:0000313" key="10">
    <source>
        <dbReference type="EMBL" id="CCI85803.1"/>
    </source>
</evidence>
<dbReference type="FunFam" id="3.40.50.300:FF:000991">
    <property type="entry name" value="Dephospho-CoA kinase"/>
    <property type="match status" value="1"/>
</dbReference>
<dbReference type="OrthoDB" id="9812943at2"/>
<keyword evidence="6 8" id="KW-0067">ATP-binding</keyword>
<keyword evidence="3 8" id="KW-0808">Transferase</keyword>
<dbReference type="GO" id="GO:0004140">
    <property type="term" value="F:dephospho-CoA kinase activity"/>
    <property type="evidence" value="ECO:0007669"/>
    <property type="project" value="UniProtKB-UniRule"/>
</dbReference>